<gene>
    <name evidence="14" type="primary">fabH</name>
    <name evidence="18" type="ordered locus">Tmar_0947</name>
</gene>
<dbReference type="NCBIfam" id="TIGR00747">
    <property type="entry name" value="fabH"/>
    <property type="match status" value="1"/>
</dbReference>
<comment type="pathway">
    <text evidence="1 14">Lipid metabolism; fatty acid biosynthesis.</text>
</comment>
<dbReference type="Gene3D" id="3.40.47.10">
    <property type="match status" value="1"/>
</dbReference>
<evidence type="ECO:0000256" key="12">
    <source>
        <dbReference type="ARBA" id="ARBA00052467"/>
    </source>
</evidence>
<evidence type="ECO:0000256" key="11">
    <source>
        <dbReference type="ARBA" id="ARBA00052407"/>
    </source>
</evidence>
<comment type="subunit">
    <text evidence="14">Homodimer.</text>
</comment>
<dbReference type="UniPathway" id="UPA00094"/>
<evidence type="ECO:0000256" key="7">
    <source>
        <dbReference type="ARBA" id="ARBA00023160"/>
    </source>
</evidence>
<accession>E6SJD2</accession>
<dbReference type="InterPro" id="IPR016039">
    <property type="entry name" value="Thiolase-like"/>
</dbReference>
<comment type="catalytic activity">
    <reaction evidence="11">
        <text>(2S)-2-methylbutanoyl-CoA + malonyl-[ACP] + H(+) = (4S)-4-methyl-3-oxohexanoyl-[ACP] + CO2 + CoA</text>
        <dbReference type="Rhea" id="RHEA:42276"/>
        <dbReference type="Rhea" id="RHEA-COMP:9623"/>
        <dbReference type="Rhea" id="RHEA-COMP:17148"/>
        <dbReference type="ChEBI" id="CHEBI:15378"/>
        <dbReference type="ChEBI" id="CHEBI:16526"/>
        <dbReference type="ChEBI" id="CHEBI:57287"/>
        <dbReference type="ChEBI" id="CHEBI:78449"/>
        <dbReference type="ChEBI" id="CHEBI:88166"/>
        <dbReference type="ChEBI" id="CHEBI:167462"/>
        <dbReference type="EC" id="2.3.1.300"/>
    </reaction>
    <physiologicalReaction direction="left-to-right" evidence="11">
        <dbReference type="Rhea" id="RHEA:42277"/>
    </physiologicalReaction>
</comment>
<evidence type="ECO:0000256" key="9">
    <source>
        <dbReference type="ARBA" id="ARBA00023315"/>
    </source>
</evidence>
<dbReference type="EMBL" id="CP002344">
    <property type="protein sequence ID" value="ADU51060.1"/>
    <property type="molecule type" value="Genomic_DNA"/>
</dbReference>
<dbReference type="Pfam" id="PF08541">
    <property type="entry name" value="ACP_syn_III_C"/>
    <property type="match status" value="1"/>
</dbReference>
<evidence type="ECO:0000256" key="1">
    <source>
        <dbReference type="ARBA" id="ARBA00005194"/>
    </source>
</evidence>
<dbReference type="HOGENOM" id="CLU_039592_4_1_9"/>
<dbReference type="InterPro" id="IPR013747">
    <property type="entry name" value="ACP_syn_III_C"/>
</dbReference>
<organism evidence="18 19">
    <name type="scientific">Thermaerobacter marianensis (strain ATCC 700841 / DSM 12885 / JCM 10246 / 7p75a)</name>
    <dbReference type="NCBI Taxonomy" id="644966"/>
    <lineage>
        <taxon>Bacteria</taxon>
        <taxon>Bacillati</taxon>
        <taxon>Bacillota</taxon>
        <taxon>Clostridia</taxon>
        <taxon>Eubacteriales</taxon>
        <taxon>Clostridiales Family XVII. Incertae Sedis</taxon>
        <taxon>Thermaerobacter</taxon>
    </lineage>
</organism>
<reference evidence="18 19" key="1">
    <citation type="journal article" date="2010" name="Stand. Genomic Sci.">
        <title>Complete genome sequence of Thermaerobacter marianensis type strain (7p75a).</title>
        <authorList>
            <person name="Han C."/>
            <person name="Gu W."/>
            <person name="Zhang X."/>
            <person name="Lapidus A."/>
            <person name="Nolan M."/>
            <person name="Copeland A."/>
            <person name="Lucas S."/>
            <person name="Del Rio T.G."/>
            <person name="Tice H."/>
            <person name="Cheng J.F."/>
            <person name="Tapia R."/>
            <person name="Goodwin L."/>
            <person name="Pitluck S."/>
            <person name="Pagani I."/>
            <person name="Ivanova N."/>
            <person name="Mavromatis K."/>
            <person name="Mikhailova N."/>
            <person name="Pati A."/>
            <person name="Chen A."/>
            <person name="Palaniappan K."/>
            <person name="Land M."/>
            <person name="Hauser L."/>
            <person name="Chang Y.J."/>
            <person name="Jeffries C.D."/>
            <person name="Schneider S."/>
            <person name="Rohde M."/>
            <person name="Goker M."/>
            <person name="Pukall R."/>
            <person name="Woyke T."/>
            <person name="Bristow J."/>
            <person name="Eisen J.A."/>
            <person name="Markowitz V."/>
            <person name="Hugenholtz P."/>
            <person name="Kyrpides N.C."/>
            <person name="Klenk H.P."/>
            <person name="Detter J.C."/>
        </authorList>
    </citation>
    <scope>NUCLEOTIDE SEQUENCE [LARGE SCALE GENOMIC DNA]</scope>
    <source>
        <strain evidence="19">ATCC 700841 / DSM 12885 / JCM 10246 / 7p75a</strain>
    </source>
</reference>
<keyword evidence="3 14" id="KW-0444">Lipid biosynthesis</keyword>
<dbReference type="FunFam" id="3.40.47.10:FF:000004">
    <property type="entry name" value="3-oxoacyl-[acyl-carrier-protein] synthase 3"/>
    <property type="match status" value="1"/>
</dbReference>
<feature type="active site" evidence="14">
    <location>
        <position position="287"/>
    </location>
</feature>
<dbReference type="Pfam" id="PF08545">
    <property type="entry name" value="ACP_syn_III"/>
    <property type="match status" value="1"/>
</dbReference>
<sequence length="418" mass="43277">MVAAVRGVTIAGIGGCVPPAVVTNDDLAQVVETDDEWIRTRTGIRQRRVADPGTATSDLAEVAARRALEEAGVRPDQVDLIIVATVTPDMPFPSTACLLQDRLGATRAAGFDLEAACSGFVYALAAGAQFIAAGLYDTVLVVGAETLSKIIDWSDRRTCVLLGDGAGAAVLRPAAPGEGILGLYLGADGSGGDLLKQPAGGSRLPASPETVARGLHFVQMNGREVFKFAVKTMGDAAQAALAQAGLTFDDVDLYVPHQANFRIIESSARRFDLPLERVVVNIDRYGNTSAASIPVALDEALSTGRIRAGQTVLLVAFGGGLTWGAAVVRWGYDRPAPRPLEMPGQEPRYGLPEWIREQAARGRARAGEPAQGEPAAAASEATAPAALAVPRAALDPAAVTAASPGSEGRPAWGGGGTR</sequence>
<comment type="catalytic activity">
    <reaction evidence="10">
        <text>malonyl-[ACP] + acetyl-CoA + H(+) = 3-oxobutanoyl-[ACP] + CO2 + CoA</text>
        <dbReference type="Rhea" id="RHEA:12080"/>
        <dbReference type="Rhea" id="RHEA-COMP:9623"/>
        <dbReference type="Rhea" id="RHEA-COMP:9625"/>
        <dbReference type="ChEBI" id="CHEBI:15378"/>
        <dbReference type="ChEBI" id="CHEBI:16526"/>
        <dbReference type="ChEBI" id="CHEBI:57287"/>
        <dbReference type="ChEBI" id="CHEBI:57288"/>
        <dbReference type="ChEBI" id="CHEBI:78449"/>
        <dbReference type="ChEBI" id="CHEBI:78450"/>
        <dbReference type="EC" id="2.3.1.180"/>
    </reaction>
    <physiologicalReaction direction="left-to-right" evidence="10">
        <dbReference type="Rhea" id="RHEA:12081"/>
    </physiologicalReaction>
</comment>
<comment type="subcellular location">
    <subcellularLocation>
        <location evidence="14">Cytoplasm</location>
    </subcellularLocation>
</comment>
<keyword evidence="19" id="KW-1185">Reference proteome</keyword>
<evidence type="ECO:0000256" key="10">
    <source>
        <dbReference type="ARBA" id="ARBA00051096"/>
    </source>
</evidence>
<dbReference type="AlphaFoldDB" id="E6SJD2"/>
<feature type="active site" evidence="14">
    <location>
        <position position="117"/>
    </location>
</feature>
<reference evidence="19" key="2">
    <citation type="journal article" date="2010" name="Stand. Genomic Sci.">
        <title>Complete genome sequence of Thermaerobacter marianensis type strain (7p75aT).</title>
        <authorList>
            <person name="Han C."/>
            <person name="Gu W."/>
            <person name="Zhang X."/>
            <person name="Lapidus A."/>
            <person name="Nolan M."/>
            <person name="Copeland A."/>
            <person name="Lucas S."/>
            <person name="Glavina Del Rio T."/>
            <person name="Tice H."/>
            <person name="Cheng J."/>
            <person name="Tapia R."/>
            <person name="Goodwin L."/>
            <person name="Pitluck S."/>
            <person name="Pagani I."/>
            <person name="Ivanova N."/>
            <person name="Mavromatis K."/>
            <person name="Mikhailova N."/>
            <person name="Pati A."/>
            <person name="Chen A."/>
            <person name="Palaniappan K."/>
            <person name="Land M."/>
            <person name="Hauser L."/>
            <person name="Chang Y."/>
            <person name="Jeffries C."/>
            <person name="Schneider S."/>
            <person name="Rohde M."/>
            <person name="Goker M."/>
            <person name="Pukall R."/>
            <person name="Woyke T."/>
            <person name="Bristow J."/>
            <person name="Eisen J."/>
            <person name="Markowitz V."/>
            <person name="Hugenholtz P."/>
            <person name="Kyrpides N."/>
            <person name="Klenk H."/>
            <person name="Detter J."/>
        </authorList>
    </citation>
    <scope>NUCLEOTIDE SEQUENCE [LARGE SCALE GENOMIC DNA]</scope>
    <source>
        <strain evidence="19">ATCC 700841 / DSM 12885 / JCM 10246 / 7p75a</strain>
    </source>
</reference>
<feature type="domain" description="Beta-ketoacyl-[acyl-carrier-protein] synthase III N-terminal" evidence="17">
    <location>
        <begin position="111"/>
        <end position="189"/>
    </location>
</feature>
<evidence type="ECO:0000256" key="5">
    <source>
        <dbReference type="ARBA" id="ARBA00022832"/>
    </source>
</evidence>
<dbReference type="PANTHER" id="PTHR43091:SF1">
    <property type="entry name" value="BETA-KETOACYL-[ACYL-CARRIER-PROTEIN] SYNTHASE III, CHLOROPLASTIC"/>
    <property type="match status" value="1"/>
</dbReference>
<keyword evidence="8 14" id="KW-0511">Multifunctional enzyme</keyword>
<comment type="domain">
    <text evidence="14">The last Arg residue of the ACP-binding site is essential for the weak association between ACP/AcpP and FabH.</text>
</comment>
<evidence type="ECO:0000313" key="19">
    <source>
        <dbReference type="Proteomes" id="UP000008915"/>
    </source>
</evidence>
<dbReference type="NCBIfam" id="NF006829">
    <property type="entry name" value="PRK09352.1"/>
    <property type="match status" value="1"/>
</dbReference>
<evidence type="ECO:0000256" key="3">
    <source>
        <dbReference type="ARBA" id="ARBA00022516"/>
    </source>
</evidence>
<dbReference type="GO" id="GO:0006633">
    <property type="term" value="P:fatty acid biosynthetic process"/>
    <property type="evidence" value="ECO:0007669"/>
    <property type="project" value="UniProtKB-UniRule"/>
</dbReference>
<dbReference type="STRING" id="644966.Tmar_0947"/>
<evidence type="ECO:0000259" key="16">
    <source>
        <dbReference type="Pfam" id="PF08541"/>
    </source>
</evidence>
<comment type="similarity">
    <text evidence="2 14">Belongs to the thiolase-like superfamily. FabH family.</text>
</comment>
<keyword evidence="14" id="KW-0963">Cytoplasm</keyword>
<comment type="catalytic activity">
    <reaction evidence="12">
        <text>2-methylpropanoyl-CoA + malonyl-[ACP] + H(+) = 4-methyl-3-oxopentanoyl-[ACP] + CO2 + CoA</text>
        <dbReference type="Rhea" id="RHEA:42268"/>
        <dbReference type="Rhea" id="RHEA-COMP:9623"/>
        <dbReference type="Rhea" id="RHEA-COMP:9940"/>
        <dbReference type="ChEBI" id="CHEBI:15378"/>
        <dbReference type="ChEBI" id="CHEBI:16526"/>
        <dbReference type="ChEBI" id="CHEBI:57287"/>
        <dbReference type="ChEBI" id="CHEBI:57338"/>
        <dbReference type="ChEBI" id="CHEBI:78449"/>
        <dbReference type="ChEBI" id="CHEBI:78820"/>
        <dbReference type="EC" id="2.3.1.300"/>
    </reaction>
    <physiologicalReaction direction="left-to-right" evidence="12">
        <dbReference type="Rhea" id="RHEA:42269"/>
    </physiologicalReaction>
</comment>
<keyword evidence="9 14" id="KW-0012">Acyltransferase</keyword>
<evidence type="ECO:0000259" key="17">
    <source>
        <dbReference type="Pfam" id="PF08545"/>
    </source>
</evidence>
<evidence type="ECO:0000256" key="14">
    <source>
        <dbReference type="HAMAP-Rule" id="MF_01815"/>
    </source>
</evidence>
<evidence type="ECO:0000256" key="2">
    <source>
        <dbReference type="ARBA" id="ARBA00008642"/>
    </source>
</evidence>
<protein>
    <recommendedName>
        <fullName evidence="14">Beta-ketoacyl-[acyl-carrier-protein] synthase III</fullName>
        <shortName evidence="14">Beta-ketoacyl-ACP synthase III</shortName>
        <shortName evidence="14">KAS III</shortName>
        <ecNumber evidence="14">2.3.1.180</ecNumber>
    </recommendedName>
    <alternativeName>
        <fullName evidence="14">3-oxoacyl-[acyl-carrier-protein] synthase 3</fullName>
    </alternativeName>
    <alternativeName>
        <fullName evidence="14">3-oxoacyl-[acyl-carrier-protein] synthase III</fullName>
    </alternativeName>
</protein>
<dbReference type="OrthoDB" id="9815506at2"/>
<dbReference type="PANTHER" id="PTHR43091">
    <property type="entry name" value="3-OXOACYL-[ACYL-CARRIER-PROTEIN] SYNTHASE"/>
    <property type="match status" value="1"/>
</dbReference>
<evidence type="ECO:0000256" key="15">
    <source>
        <dbReference type="SAM" id="MobiDB-lite"/>
    </source>
</evidence>
<comment type="catalytic activity">
    <reaction evidence="13">
        <text>3-methylbutanoyl-CoA + malonyl-[ACP] + H(+) = 5-methyl-3-oxohexanoyl-[ACP] + CO2 + CoA</text>
        <dbReference type="Rhea" id="RHEA:42272"/>
        <dbReference type="Rhea" id="RHEA-COMP:9623"/>
        <dbReference type="Rhea" id="RHEA-COMP:9941"/>
        <dbReference type="ChEBI" id="CHEBI:15378"/>
        <dbReference type="ChEBI" id="CHEBI:16526"/>
        <dbReference type="ChEBI" id="CHEBI:57287"/>
        <dbReference type="ChEBI" id="CHEBI:57345"/>
        <dbReference type="ChEBI" id="CHEBI:78449"/>
        <dbReference type="ChEBI" id="CHEBI:78822"/>
        <dbReference type="EC" id="2.3.1.300"/>
    </reaction>
    <physiologicalReaction direction="left-to-right" evidence="13">
        <dbReference type="Rhea" id="RHEA:42273"/>
    </physiologicalReaction>
</comment>
<feature type="active site" evidence="14">
    <location>
        <position position="257"/>
    </location>
</feature>
<dbReference type="eggNOG" id="COG0332">
    <property type="taxonomic scope" value="Bacteria"/>
</dbReference>
<keyword evidence="6 14" id="KW-0443">Lipid metabolism</keyword>
<feature type="compositionally biased region" description="Low complexity" evidence="15">
    <location>
        <begin position="367"/>
        <end position="383"/>
    </location>
</feature>
<feature type="region of interest" description="Disordered" evidence="15">
    <location>
        <begin position="396"/>
        <end position="418"/>
    </location>
</feature>
<dbReference type="EC" id="2.3.1.180" evidence="14"/>
<dbReference type="Proteomes" id="UP000008915">
    <property type="component" value="Chromosome"/>
</dbReference>
<feature type="region of interest" description="ACP-binding" evidence="14">
    <location>
        <begin position="258"/>
        <end position="262"/>
    </location>
</feature>
<evidence type="ECO:0000256" key="8">
    <source>
        <dbReference type="ARBA" id="ARBA00023268"/>
    </source>
</evidence>
<feature type="domain" description="Beta-ketoacyl-[acyl-carrier-protein] synthase III C-terminal" evidence="16">
    <location>
        <begin position="241"/>
        <end position="330"/>
    </location>
</feature>
<name>E6SJD2_THEM7</name>
<dbReference type="HAMAP" id="MF_01815">
    <property type="entry name" value="FabH"/>
    <property type="match status" value="1"/>
</dbReference>
<comment type="function">
    <text evidence="14">Catalyzes the condensation reaction of fatty acid synthesis by the addition to an acyl acceptor of two carbons from malonyl-ACP. Catalyzes the first condensation reaction which initiates fatty acid synthesis and may therefore play a role in governing the total rate of fatty acid production. Possesses both acetoacetyl-ACP synthase and acetyl transacylase activities. Its substrate specificity determines the biosynthesis of branched-chain and/or straight-chain of fatty acids.</text>
</comment>
<dbReference type="KEGG" id="tmr:Tmar_0947"/>
<keyword evidence="7 14" id="KW-0275">Fatty acid biosynthesis</keyword>
<dbReference type="InterPro" id="IPR013751">
    <property type="entry name" value="ACP_syn_III_N"/>
</dbReference>
<dbReference type="GO" id="GO:0033818">
    <property type="term" value="F:beta-ketoacyl-acyl-carrier-protein synthase III activity"/>
    <property type="evidence" value="ECO:0007669"/>
    <property type="project" value="UniProtKB-UniRule"/>
</dbReference>
<feature type="region of interest" description="Disordered" evidence="15">
    <location>
        <begin position="360"/>
        <end position="383"/>
    </location>
</feature>
<dbReference type="GO" id="GO:0004315">
    <property type="term" value="F:3-oxoacyl-[acyl-carrier-protein] synthase activity"/>
    <property type="evidence" value="ECO:0007669"/>
    <property type="project" value="InterPro"/>
</dbReference>
<keyword evidence="4 14" id="KW-0808">Transferase</keyword>
<dbReference type="SUPFAM" id="SSF53901">
    <property type="entry name" value="Thiolase-like"/>
    <property type="match status" value="1"/>
</dbReference>
<evidence type="ECO:0000256" key="6">
    <source>
        <dbReference type="ARBA" id="ARBA00023098"/>
    </source>
</evidence>
<evidence type="ECO:0000313" key="18">
    <source>
        <dbReference type="EMBL" id="ADU51060.1"/>
    </source>
</evidence>
<proteinExistence type="inferred from homology"/>
<dbReference type="CDD" id="cd00830">
    <property type="entry name" value="KAS_III"/>
    <property type="match status" value="1"/>
</dbReference>
<dbReference type="InterPro" id="IPR004655">
    <property type="entry name" value="FabH"/>
</dbReference>
<evidence type="ECO:0000256" key="13">
    <source>
        <dbReference type="ARBA" id="ARBA00052985"/>
    </source>
</evidence>
<evidence type="ECO:0000256" key="4">
    <source>
        <dbReference type="ARBA" id="ARBA00022679"/>
    </source>
</evidence>
<dbReference type="GO" id="GO:0005737">
    <property type="term" value="C:cytoplasm"/>
    <property type="evidence" value="ECO:0007669"/>
    <property type="project" value="UniProtKB-SubCell"/>
</dbReference>
<keyword evidence="5 14" id="KW-0276">Fatty acid metabolism</keyword>